<evidence type="ECO:0000313" key="2">
    <source>
        <dbReference type="EMBL" id="ONF65185.1"/>
    </source>
</evidence>
<feature type="transmembrane region" description="Helical" evidence="1">
    <location>
        <begin position="134"/>
        <end position="154"/>
    </location>
</feature>
<reference evidence="2 3" key="1">
    <citation type="submission" date="2016-12" db="EMBL/GenBank/DDBJ databases">
        <title>Amycolatopsis keratiniphila subsp. keratiniphila genome sequencing and assembly.</title>
        <authorList>
            <person name="Mayilraj S."/>
            <person name="Kaur N."/>
        </authorList>
    </citation>
    <scope>NUCLEOTIDE SEQUENCE [LARGE SCALE GENOMIC DNA]</scope>
    <source>
        <strain evidence="2 3">DSM 44409</strain>
    </source>
</reference>
<protein>
    <submittedName>
        <fullName evidence="2">Uncharacterized protein</fullName>
    </submittedName>
</protein>
<comment type="caution">
    <text evidence="2">The sequence shown here is derived from an EMBL/GenBank/DDBJ whole genome shotgun (WGS) entry which is preliminary data.</text>
</comment>
<evidence type="ECO:0000313" key="3">
    <source>
        <dbReference type="Proteomes" id="UP000076660"/>
    </source>
</evidence>
<dbReference type="Proteomes" id="UP000076660">
    <property type="component" value="Unassembled WGS sequence"/>
</dbReference>
<feature type="transmembrane region" description="Helical" evidence="1">
    <location>
        <begin position="316"/>
        <end position="337"/>
    </location>
</feature>
<name>A0A1W2LP42_9PSEU</name>
<dbReference type="EMBL" id="LQMT02000027">
    <property type="protein sequence ID" value="ONF65185.1"/>
    <property type="molecule type" value="Genomic_DNA"/>
</dbReference>
<proteinExistence type="predicted"/>
<feature type="transmembrane region" description="Helical" evidence="1">
    <location>
        <begin position="35"/>
        <end position="58"/>
    </location>
</feature>
<keyword evidence="1" id="KW-0812">Transmembrane</keyword>
<gene>
    <name evidence="2" type="ORF">AVR91_0227495</name>
</gene>
<dbReference type="AlphaFoldDB" id="A0A1W2LP42"/>
<keyword evidence="1" id="KW-0472">Membrane</keyword>
<organism evidence="2 3">
    <name type="scientific">Amycolatopsis keratiniphila subsp. keratiniphila</name>
    <dbReference type="NCBI Taxonomy" id="227715"/>
    <lineage>
        <taxon>Bacteria</taxon>
        <taxon>Bacillati</taxon>
        <taxon>Actinomycetota</taxon>
        <taxon>Actinomycetes</taxon>
        <taxon>Pseudonocardiales</taxon>
        <taxon>Pseudonocardiaceae</taxon>
        <taxon>Amycolatopsis</taxon>
        <taxon>Amycolatopsis japonica group</taxon>
    </lineage>
</organism>
<feature type="transmembrane region" description="Helical" evidence="1">
    <location>
        <begin position="95"/>
        <end position="114"/>
    </location>
</feature>
<keyword evidence="1" id="KW-1133">Transmembrane helix</keyword>
<sequence>MVWLVFGIIVALSVAETVAIGFAFLSWRVTLTLPLFLGILAAPVVYVLLYLASVGWIYGRIRSRMDEEAVTVPGIEDIKGLIREFAVSRARDRGVSLFLVFGAVLPAIWAGVVYSIEVFPVGGRTGPEAAKLGFATALSASVALLWIGLIKWFLRISSPQQGLIDDSFSILEFLAMRRPDESYRRPPHLPWSFRASRSRNLMHEMGFGLARHVERYVRGTERRLTPHDYERLRTTYQDVAWALRSESIGAARSAENTQRYRELVIAGLALVSVEEFNLLPDRYASLVANVPEQPVTRPRWQRWVETADTVLQRGRAFISVLIVMAGILFFLVTGQVAELLGLVK</sequence>
<evidence type="ECO:0000256" key="1">
    <source>
        <dbReference type="SAM" id="Phobius"/>
    </source>
</evidence>
<accession>A0A1W2LP42</accession>